<dbReference type="AlphaFoldDB" id="A0A1N7KV74"/>
<evidence type="ECO:0000256" key="2">
    <source>
        <dbReference type="SAM" id="MobiDB-lite"/>
    </source>
</evidence>
<dbReference type="InterPro" id="IPR025645">
    <property type="entry name" value="DUF4349"/>
</dbReference>
<evidence type="ECO:0000313" key="7">
    <source>
        <dbReference type="Proteomes" id="UP000186795"/>
    </source>
</evidence>
<dbReference type="Proteomes" id="UP000186795">
    <property type="component" value="Unassembled WGS sequence"/>
</dbReference>
<protein>
    <recommendedName>
        <fullName evidence="5">DUF4349 domain-containing protein</fullName>
    </recommendedName>
</protein>
<reference evidence="7" key="1">
    <citation type="submission" date="2017-01" db="EMBL/GenBank/DDBJ databases">
        <authorList>
            <person name="Varghese N."/>
            <person name="Submissions S."/>
        </authorList>
    </citation>
    <scope>NUCLEOTIDE SEQUENCE [LARGE SCALE GENOMIC DNA]</scope>
    <source>
        <strain evidence="7">DSM 45196</strain>
    </source>
</reference>
<feature type="region of interest" description="Disordered" evidence="2">
    <location>
        <begin position="296"/>
        <end position="318"/>
    </location>
</feature>
<dbReference type="EMBL" id="FTOD01000003">
    <property type="protein sequence ID" value="SIS65503.1"/>
    <property type="molecule type" value="Genomic_DNA"/>
</dbReference>
<dbReference type="OrthoDB" id="5381491at2"/>
<evidence type="ECO:0000256" key="4">
    <source>
        <dbReference type="SAM" id="SignalP"/>
    </source>
</evidence>
<feature type="region of interest" description="Disordered" evidence="2">
    <location>
        <begin position="21"/>
        <end position="66"/>
    </location>
</feature>
<evidence type="ECO:0000313" key="6">
    <source>
        <dbReference type="EMBL" id="SIS65503.1"/>
    </source>
</evidence>
<feature type="coiled-coil region" evidence="1">
    <location>
        <begin position="192"/>
        <end position="219"/>
    </location>
</feature>
<dbReference type="PROSITE" id="PS51257">
    <property type="entry name" value="PROKAR_LIPOPROTEIN"/>
    <property type="match status" value="1"/>
</dbReference>
<gene>
    <name evidence="6" type="ORF">SAMN05421790_103289</name>
</gene>
<dbReference type="Pfam" id="PF14257">
    <property type="entry name" value="DUF4349"/>
    <property type="match status" value="1"/>
</dbReference>
<feature type="compositionally biased region" description="Low complexity" evidence="2">
    <location>
        <begin position="47"/>
        <end position="58"/>
    </location>
</feature>
<sequence length="318" mass="35548">MWKKWWIWGVSLGLLAGCSSGGAPDQSMSSGQVEKTEFSPLSREGSTESGSGKGTAASDVKKALSKKGAAVAQEERKVIYRAELRMKVQNLKQAQQAMEAAARKEGGYLVESSQSRAEKEKTGNYVFRIPRESFHTYLERVEKTAQEMESRNITGKDVTEEYVDLESRLKAKKAVEKRLLEMMKGAKTTEDLLKVSEQLARVQEEIEQLQGRLKYLENQTVYSTVTIHARQVIALEEPEGKPGLGEQISLAFVQSVGWVRDFFQGLLIFGAALLPPAAVAAVIGVPIYIWVRRRKKEDPDPWKPSGNREEEGENPEDR</sequence>
<dbReference type="RefSeq" id="WP_076524217.1">
    <property type="nucleotide sequence ID" value="NZ_CP048103.1"/>
</dbReference>
<accession>A0A1N7KV74</accession>
<keyword evidence="3" id="KW-1133">Transmembrane helix</keyword>
<feature type="domain" description="DUF4349" evidence="5">
    <location>
        <begin position="76"/>
        <end position="286"/>
    </location>
</feature>
<feature type="chain" id="PRO_5039712453" description="DUF4349 domain-containing protein" evidence="4">
    <location>
        <begin position="23"/>
        <end position="318"/>
    </location>
</feature>
<evidence type="ECO:0000256" key="3">
    <source>
        <dbReference type="SAM" id="Phobius"/>
    </source>
</evidence>
<evidence type="ECO:0000256" key="1">
    <source>
        <dbReference type="SAM" id="Coils"/>
    </source>
</evidence>
<feature type="signal peptide" evidence="4">
    <location>
        <begin position="1"/>
        <end position="22"/>
    </location>
</feature>
<keyword evidence="4" id="KW-0732">Signal</keyword>
<keyword evidence="7" id="KW-1185">Reference proteome</keyword>
<evidence type="ECO:0000259" key="5">
    <source>
        <dbReference type="Pfam" id="PF14257"/>
    </source>
</evidence>
<keyword evidence="3" id="KW-0812">Transmembrane</keyword>
<keyword evidence="3" id="KW-0472">Membrane</keyword>
<organism evidence="6 7">
    <name type="scientific">Kroppenstedtia eburnea</name>
    <dbReference type="NCBI Taxonomy" id="714067"/>
    <lineage>
        <taxon>Bacteria</taxon>
        <taxon>Bacillati</taxon>
        <taxon>Bacillota</taxon>
        <taxon>Bacilli</taxon>
        <taxon>Bacillales</taxon>
        <taxon>Thermoactinomycetaceae</taxon>
        <taxon>Kroppenstedtia</taxon>
    </lineage>
</organism>
<feature type="transmembrane region" description="Helical" evidence="3">
    <location>
        <begin position="266"/>
        <end position="291"/>
    </location>
</feature>
<name>A0A1N7KV74_9BACL</name>
<keyword evidence="1" id="KW-0175">Coiled coil</keyword>
<proteinExistence type="predicted"/>